<comment type="caution">
    <text evidence="1">The sequence shown here is derived from an EMBL/GenBank/DDBJ whole genome shotgun (WGS) entry which is preliminary data.</text>
</comment>
<evidence type="ECO:0000313" key="2">
    <source>
        <dbReference type="Proteomes" id="UP001249851"/>
    </source>
</evidence>
<dbReference type="EMBL" id="JARQWQ010000049">
    <property type="protein sequence ID" value="KAK2557562.1"/>
    <property type="molecule type" value="Genomic_DNA"/>
</dbReference>
<gene>
    <name evidence="1" type="ORF">P5673_020318</name>
</gene>
<reference evidence="1" key="2">
    <citation type="journal article" date="2023" name="Science">
        <title>Genomic signatures of disease resistance in endangered staghorn corals.</title>
        <authorList>
            <person name="Vollmer S.V."/>
            <person name="Selwyn J.D."/>
            <person name="Despard B.A."/>
            <person name="Roesel C.L."/>
        </authorList>
    </citation>
    <scope>NUCLEOTIDE SEQUENCE</scope>
    <source>
        <strain evidence="1">K2</strain>
    </source>
</reference>
<name>A0AAD9QA21_ACRCE</name>
<protein>
    <submittedName>
        <fullName evidence="1">Uncharacterized protein</fullName>
    </submittedName>
</protein>
<evidence type="ECO:0000313" key="1">
    <source>
        <dbReference type="EMBL" id="KAK2557562.1"/>
    </source>
</evidence>
<keyword evidence="2" id="KW-1185">Reference proteome</keyword>
<dbReference type="Proteomes" id="UP001249851">
    <property type="component" value="Unassembled WGS sequence"/>
</dbReference>
<reference evidence="1" key="1">
    <citation type="journal article" date="2023" name="G3 (Bethesda)">
        <title>Whole genome assembly and annotation of the endangered Caribbean coral Acropora cervicornis.</title>
        <authorList>
            <person name="Selwyn J.D."/>
            <person name="Vollmer S.V."/>
        </authorList>
    </citation>
    <scope>NUCLEOTIDE SEQUENCE</scope>
    <source>
        <strain evidence="1">K2</strain>
    </source>
</reference>
<organism evidence="1 2">
    <name type="scientific">Acropora cervicornis</name>
    <name type="common">Staghorn coral</name>
    <dbReference type="NCBI Taxonomy" id="6130"/>
    <lineage>
        <taxon>Eukaryota</taxon>
        <taxon>Metazoa</taxon>
        <taxon>Cnidaria</taxon>
        <taxon>Anthozoa</taxon>
        <taxon>Hexacorallia</taxon>
        <taxon>Scleractinia</taxon>
        <taxon>Astrocoeniina</taxon>
        <taxon>Acroporidae</taxon>
        <taxon>Acropora</taxon>
    </lineage>
</organism>
<sequence>MPSSTDVLSHQVDDDDTGCFLLTPPSSFSKKEDIKSWLGIVPRLTGLCPQPKVPNPTERNILASLDDIVEHSLPIEKMKKTYSDLNTTKNMILNRITFCHSRVDVMPKLTTF</sequence>
<proteinExistence type="predicted"/>
<dbReference type="AlphaFoldDB" id="A0AAD9QA21"/>
<accession>A0AAD9QA21</accession>